<dbReference type="NCBIfam" id="TIGR00138">
    <property type="entry name" value="rsmG_gidB"/>
    <property type="match status" value="1"/>
</dbReference>
<dbReference type="Proteomes" id="UP000501849">
    <property type="component" value="Chromosome"/>
</dbReference>
<dbReference type="KEGG" id="mfre:EXE63_14705"/>
<dbReference type="PANTHER" id="PTHR31760:SF0">
    <property type="entry name" value="S-ADENOSYL-L-METHIONINE-DEPENDENT METHYLTRANSFERASES SUPERFAMILY PROTEIN"/>
    <property type="match status" value="1"/>
</dbReference>
<dbReference type="GO" id="GO:0005829">
    <property type="term" value="C:cytosol"/>
    <property type="evidence" value="ECO:0007669"/>
    <property type="project" value="TreeGrafter"/>
</dbReference>
<dbReference type="PIRSF" id="PIRSF003078">
    <property type="entry name" value="GidB"/>
    <property type="match status" value="1"/>
</dbReference>
<dbReference type="InterPro" id="IPR003682">
    <property type="entry name" value="rRNA_ssu_MeTfrase_G"/>
</dbReference>
<keyword evidence="5 6" id="KW-0949">S-adenosyl-L-methionine</keyword>
<comment type="subcellular location">
    <subcellularLocation>
        <location evidence="6">Cytoplasm</location>
    </subcellularLocation>
</comment>
<dbReference type="HAMAP" id="MF_00074">
    <property type="entry name" value="16SrRNA_methyltr_G"/>
    <property type="match status" value="1"/>
</dbReference>
<dbReference type="EC" id="2.1.1.-" evidence="6"/>
<keyword evidence="1 6" id="KW-0963">Cytoplasm</keyword>
<proteinExistence type="inferred from homology"/>
<evidence type="ECO:0000256" key="2">
    <source>
        <dbReference type="ARBA" id="ARBA00022552"/>
    </source>
</evidence>
<gene>
    <name evidence="6 7" type="primary">rsmG</name>
    <name evidence="7" type="ORF">EXE63_14705</name>
</gene>
<evidence type="ECO:0000256" key="3">
    <source>
        <dbReference type="ARBA" id="ARBA00022603"/>
    </source>
</evidence>
<evidence type="ECO:0000256" key="4">
    <source>
        <dbReference type="ARBA" id="ARBA00022679"/>
    </source>
</evidence>
<dbReference type="EMBL" id="CP038799">
    <property type="protein sequence ID" value="QIV81991.1"/>
    <property type="molecule type" value="Genomic_DNA"/>
</dbReference>
<feature type="binding site" evidence="6">
    <location>
        <begin position="127"/>
        <end position="128"/>
    </location>
    <ligand>
        <name>S-adenosyl-L-methionine</name>
        <dbReference type="ChEBI" id="CHEBI:59789"/>
    </ligand>
</feature>
<comment type="function">
    <text evidence="6">Specifically methylates the N7 position of a guanine in 16S rRNA.</text>
</comment>
<evidence type="ECO:0000256" key="1">
    <source>
        <dbReference type="ARBA" id="ARBA00022490"/>
    </source>
</evidence>
<dbReference type="Pfam" id="PF02527">
    <property type="entry name" value="GidB"/>
    <property type="match status" value="1"/>
</dbReference>
<feature type="binding site" evidence="6">
    <location>
        <position position="82"/>
    </location>
    <ligand>
        <name>S-adenosyl-L-methionine</name>
        <dbReference type="ChEBI" id="CHEBI:59789"/>
    </ligand>
</feature>
<dbReference type="AlphaFoldDB" id="A0A6H0S5R4"/>
<dbReference type="CDD" id="cd02440">
    <property type="entry name" value="AdoMet_MTases"/>
    <property type="match status" value="1"/>
</dbReference>
<comment type="similarity">
    <text evidence="6">Belongs to the methyltransferase superfamily. RNA methyltransferase RsmG family.</text>
</comment>
<keyword evidence="3 6" id="KW-0489">Methyltransferase</keyword>
<dbReference type="Gene3D" id="3.40.50.150">
    <property type="entry name" value="Vaccinia Virus protein VP39"/>
    <property type="match status" value="1"/>
</dbReference>
<accession>A0A6H0S5R4</accession>
<keyword evidence="4 6" id="KW-0808">Transferase</keyword>
<reference evidence="7 8" key="1">
    <citation type="submission" date="2019-04" db="EMBL/GenBank/DDBJ databases">
        <title>Draft, Whole-Genome Sequence of the Anthracene-degrading Mycobacterium frederiksbergense LB501T, Isolated from a Polycyclic Aromatic Hydrocarbon (PAH)-Contaminated Soil.</title>
        <authorList>
            <person name="Augelletti F."/>
        </authorList>
    </citation>
    <scope>NUCLEOTIDE SEQUENCE [LARGE SCALE GENOMIC DNA]</scope>
    <source>
        <strain evidence="7 8">LB 501T</strain>
    </source>
</reference>
<dbReference type="RefSeq" id="WP_168142530.1">
    <property type="nucleotide sequence ID" value="NZ_CP038799.1"/>
</dbReference>
<dbReference type="PANTHER" id="PTHR31760">
    <property type="entry name" value="S-ADENOSYL-L-METHIONINE-DEPENDENT METHYLTRANSFERASES SUPERFAMILY PROTEIN"/>
    <property type="match status" value="1"/>
</dbReference>
<keyword evidence="8" id="KW-1185">Reference proteome</keyword>
<evidence type="ECO:0000313" key="7">
    <source>
        <dbReference type="EMBL" id="QIV81991.1"/>
    </source>
</evidence>
<feature type="binding site" evidence="6">
    <location>
        <position position="77"/>
    </location>
    <ligand>
        <name>S-adenosyl-L-methionine</name>
        <dbReference type="ChEBI" id="CHEBI:59789"/>
    </ligand>
</feature>
<dbReference type="GO" id="GO:0070043">
    <property type="term" value="F:rRNA (guanine-N7-)-methyltransferase activity"/>
    <property type="evidence" value="ECO:0007669"/>
    <property type="project" value="UniProtKB-UniRule"/>
</dbReference>
<evidence type="ECO:0000256" key="5">
    <source>
        <dbReference type="ARBA" id="ARBA00022691"/>
    </source>
</evidence>
<comment type="caution">
    <text evidence="6">Lacks conserved residue(s) required for the propagation of feature annotation.</text>
</comment>
<name>A0A6H0S5R4_9MYCO</name>
<evidence type="ECO:0000256" key="6">
    <source>
        <dbReference type="HAMAP-Rule" id="MF_00074"/>
    </source>
</evidence>
<organism evidence="7 8">
    <name type="scientific">Mycolicibacterium frederiksbergense</name>
    <dbReference type="NCBI Taxonomy" id="117567"/>
    <lineage>
        <taxon>Bacteria</taxon>
        <taxon>Bacillati</taxon>
        <taxon>Actinomycetota</taxon>
        <taxon>Actinomycetes</taxon>
        <taxon>Mycobacteriales</taxon>
        <taxon>Mycobacteriaceae</taxon>
        <taxon>Mycolicibacterium</taxon>
    </lineage>
</organism>
<dbReference type="SUPFAM" id="SSF53335">
    <property type="entry name" value="S-adenosyl-L-methionine-dependent methyltransferases"/>
    <property type="match status" value="1"/>
</dbReference>
<sequence>MFHVKHGELSPAPQSAALCFGESLAVAQRYGEILAGAGIERGLLGPSEVDRLWDRHLVNSAAMAELFEPGERVADIGSGAGLPGIPLAIARPDLQVTLIEPLLRRSEFLREAIDELGLDVAVIRGRAEDRAVRDAAGEMDAVVSRAVASLDKLSRWSLPLLRAGGRMLALKGERAVDEVEEYRRTLSSLGAIEVKVVRCGVNFLQPPATVVVARRGVVASRPGRRKR</sequence>
<evidence type="ECO:0000313" key="8">
    <source>
        <dbReference type="Proteomes" id="UP000501849"/>
    </source>
</evidence>
<dbReference type="InterPro" id="IPR029063">
    <property type="entry name" value="SAM-dependent_MTases_sf"/>
</dbReference>
<feature type="binding site" evidence="6">
    <location>
        <position position="145"/>
    </location>
    <ligand>
        <name>S-adenosyl-L-methionine</name>
        <dbReference type="ChEBI" id="CHEBI:59789"/>
    </ligand>
</feature>
<protein>
    <recommendedName>
        <fullName evidence="6">Ribosomal RNA small subunit methyltransferase G</fullName>
        <ecNumber evidence="6">2.1.1.-</ecNumber>
    </recommendedName>
    <alternativeName>
        <fullName evidence="6">16S rRNA 7-methylguanosine methyltransferase</fullName>
        <shortName evidence="6">16S rRNA m7G methyltransferase</shortName>
    </alternativeName>
</protein>
<keyword evidence="2 6" id="KW-0698">rRNA processing</keyword>